<feature type="transmembrane region" description="Helical" evidence="7">
    <location>
        <begin position="27"/>
        <end position="44"/>
    </location>
</feature>
<dbReference type="CDD" id="cd03228">
    <property type="entry name" value="ABCC_MRP_Like"/>
    <property type="match status" value="1"/>
</dbReference>
<dbReference type="InterPro" id="IPR017871">
    <property type="entry name" value="ABC_transporter-like_CS"/>
</dbReference>
<comment type="subcellular location">
    <subcellularLocation>
        <location evidence="1">Cell membrane</location>
        <topology evidence="1">Multi-pass membrane protein</topology>
    </subcellularLocation>
</comment>
<feature type="transmembrane region" description="Helical" evidence="7">
    <location>
        <begin position="51"/>
        <end position="73"/>
    </location>
</feature>
<dbReference type="Proteomes" id="UP000646749">
    <property type="component" value="Unassembled WGS sequence"/>
</dbReference>
<evidence type="ECO:0000313" key="11">
    <source>
        <dbReference type="Proteomes" id="UP000646749"/>
    </source>
</evidence>
<dbReference type="InterPro" id="IPR036640">
    <property type="entry name" value="ABC1_TM_sf"/>
</dbReference>
<evidence type="ECO:0000256" key="7">
    <source>
        <dbReference type="SAM" id="Phobius"/>
    </source>
</evidence>
<dbReference type="SMART" id="SM00382">
    <property type="entry name" value="AAA"/>
    <property type="match status" value="1"/>
</dbReference>
<dbReference type="RefSeq" id="WP_203866546.1">
    <property type="nucleotide sequence ID" value="NZ_BONW01000013.1"/>
</dbReference>
<dbReference type="PROSITE" id="PS50929">
    <property type="entry name" value="ABC_TM1F"/>
    <property type="match status" value="1"/>
</dbReference>
<evidence type="ECO:0000256" key="1">
    <source>
        <dbReference type="ARBA" id="ARBA00004651"/>
    </source>
</evidence>
<keyword evidence="6 7" id="KW-0472">Membrane</keyword>
<dbReference type="PROSITE" id="PS50893">
    <property type="entry name" value="ABC_TRANSPORTER_2"/>
    <property type="match status" value="1"/>
</dbReference>
<dbReference type="InterPro" id="IPR003439">
    <property type="entry name" value="ABC_transporter-like_ATP-bd"/>
</dbReference>
<name>A0ABQ4DZX6_9ACTN</name>
<evidence type="ECO:0000256" key="3">
    <source>
        <dbReference type="ARBA" id="ARBA00022741"/>
    </source>
</evidence>
<dbReference type="Gene3D" id="1.20.1560.10">
    <property type="entry name" value="ABC transporter type 1, transmembrane domain"/>
    <property type="match status" value="1"/>
</dbReference>
<keyword evidence="5 7" id="KW-1133">Transmembrane helix</keyword>
<gene>
    <name evidence="10" type="ORF">Pen02_29630</name>
</gene>
<dbReference type="Gene3D" id="3.40.50.300">
    <property type="entry name" value="P-loop containing nucleotide triphosphate hydrolases"/>
    <property type="match status" value="1"/>
</dbReference>
<keyword evidence="11" id="KW-1185">Reference proteome</keyword>
<dbReference type="PANTHER" id="PTHR24221">
    <property type="entry name" value="ATP-BINDING CASSETTE SUB-FAMILY B"/>
    <property type="match status" value="1"/>
</dbReference>
<dbReference type="PROSITE" id="PS00211">
    <property type="entry name" value="ABC_TRANSPORTER_1"/>
    <property type="match status" value="1"/>
</dbReference>
<keyword evidence="3" id="KW-0547">Nucleotide-binding</keyword>
<dbReference type="InterPro" id="IPR011527">
    <property type="entry name" value="ABC1_TM_dom"/>
</dbReference>
<dbReference type="InterPro" id="IPR003593">
    <property type="entry name" value="AAA+_ATPase"/>
</dbReference>
<dbReference type="PANTHER" id="PTHR24221:SF646">
    <property type="entry name" value="HAEMOLYSIN SECRETION ATP-BINDING PROTEIN"/>
    <property type="match status" value="1"/>
</dbReference>
<evidence type="ECO:0000256" key="5">
    <source>
        <dbReference type="ARBA" id="ARBA00022989"/>
    </source>
</evidence>
<organism evidence="10 11">
    <name type="scientific">Plantactinospora endophytica</name>
    <dbReference type="NCBI Taxonomy" id="673535"/>
    <lineage>
        <taxon>Bacteria</taxon>
        <taxon>Bacillati</taxon>
        <taxon>Actinomycetota</taxon>
        <taxon>Actinomycetes</taxon>
        <taxon>Micromonosporales</taxon>
        <taxon>Micromonosporaceae</taxon>
        <taxon>Plantactinospora</taxon>
    </lineage>
</organism>
<dbReference type="InterPro" id="IPR039421">
    <property type="entry name" value="Type_1_exporter"/>
</dbReference>
<feature type="transmembrane region" description="Helical" evidence="7">
    <location>
        <begin position="245"/>
        <end position="267"/>
    </location>
</feature>
<feature type="domain" description="ABC transmembrane type-1" evidence="9">
    <location>
        <begin position="26"/>
        <end position="306"/>
    </location>
</feature>
<protein>
    <submittedName>
        <fullName evidence="10">ABC transporter permease</fullName>
    </submittedName>
</protein>
<sequence length="593" mass="63624">MRAGASVVLAMLRIAHRADAKATTTVLVLAFLNAMAVAATGLAVRNLSDSAGLGGGHGILLAASIGALAYAMIASAQRVQNNLQVDLTERVDLELCQRLHTMTADAPTLEHLERTEFLDRLSQIRSSTETLAGACWGAVSAASSLLSLGLSAWLLADVHPALAALVLLAAPPLYFSRRASALLARARDSSAGAERRELRLHRLATSAEAAKELRISGSDRYVDGRAAEYWERATRQLVRALRAASLWQVAGWTCFAAGYLAALAFVAHEVSQGRGTPGDLLMVASLSAYLRTQLTGTVNGLAQLAEGRHTVRHFRWLETHTERQAHGGTRPVPARLTDGIRLRGVTFGYPGTDQPVLRGVDLHLPAGATVAVVGINGAGKTTLVKLLTGMYEPAQGEILVDGVPLRQLRLADWRARTTAAFQDFFKLEGRARHAVGVGSVSQVDDTEAVRVAVDAAQARQVTERLPQGLDSMLGRTFGGAELSHGQWQRLALSRALMRRKPLLAVLDEPTAALDPQVEHELYERFTGPARPADTSDGGITLLVSHRFSTVRAADLIVVLDQGRVAELGTHDELSRNQGKYAELYTAQSRAYAP</sequence>
<evidence type="ECO:0000256" key="2">
    <source>
        <dbReference type="ARBA" id="ARBA00022692"/>
    </source>
</evidence>
<proteinExistence type="predicted"/>
<evidence type="ECO:0000256" key="6">
    <source>
        <dbReference type="ARBA" id="ARBA00023136"/>
    </source>
</evidence>
<keyword evidence="2 7" id="KW-0812">Transmembrane</keyword>
<dbReference type="EMBL" id="BONW01000013">
    <property type="protein sequence ID" value="GIG88027.1"/>
    <property type="molecule type" value="Genomic_DNA"/>
</dbReference>
<feature type="transmembrane region" description="Helical" evidence="7">
    <location>
        <begin position="152"/>
        <end position="175"/>
    </location>
</feature>
<dbReference type="InterPro" id="IPR027417">
    <property type="entry name" value="P-loop_NTPase"/>
</dbReference>
<evidence type="ECO:0000259" key="9">
    <source>
        <dbReference type="PROSITE" id="PS50929"/>
    </source>
</evidence>
<dbReference type="Pfam" id="PF00005">
    <property type="entry name" value="ABC_tran"/>
    <property type="match status" value="1"/>
</dbReference>
<comment type="caution">
    <text evidence="10">The sequence shown here is derived from an EMBL/GenBank/DDBJ whole genome shotgun (WGS) entry which is preliminary data.</text>
</comment>
<dbReference type="SUPFAM" id="SSF90123">
    <property type="entry name" value="ABC transporter transmembrane region"/>
    <property type="match status" value="1"/>
</dbReference>
<evidence type="ECO:0000259" key="8">
    <source>
        <dbReference type="PROSITE" id="PS50893"/>
    </source>
</evidence>
<evidence type="ECO:0000313" key="10">
    <source>
        <dbReference type="EMBL" id="GIG88027.1"/>
    </source>
</evidence>
<dbReference type="SUPFAM" id="SSF52540">
    <property type="entry name" value="P-loop containing nucleoside triphosphate hydrolases"/>
    <property type="match status" value="1"/>
</dbReference>
<reference evidence="10 11" key="1">
    <citation type="submission" date="2021-01" db="EMBL/GenBank/DDBJ databases">
        <title>Whole genome shotgun sequence of Plantactinospora endophytica NBRC 110450.</title>
        <authorList>
            <person name="Komaki H."/>
            <person name="Tamura T."/>
        </authorList>
    </citation>
    <scope>NUCLEOTIDE SEQUENCE [LARGE SCALE GENOMIC DNA]</scope>
    <source>
        <strain evidence="10 11">NBRC 110450</strain>
    </source>
</reference>
<feature type="domain" description="ABC transporter" evidence="8">
    <location>
        <begin position="340"/>
        <end position="586"/>
    </location>
</feature>
<accession>A0ABQ4DZX6</accession>
<evidence type="ECO:0000256" key="4">
    <source>
        <dbReference type="ARBA" id="ARBA00022840"/>
    </source>
</evidence>
<keyword evidence="4" id="KW-0067">ATP-binding</keyword>